<proteinExistence type="predicted"/>
<evidence type="ECO:0000313" key="1">
    <source>
        <dbReference type="EMBL" id="CEK10822.1"/>
    </source>
</evidence>
<keyword evidence="2" id="KW-1185">Reference proteome</keyword>
<dbReference type="AlphaFoldDB" id="A0A0A8UUR0"/>
<dbReference type="EMBL" id="LN681225">
    <property type="protein sequence ID" value="CEK10822.1"/>
    <property type="molecule type" value="Genomic_DNA"/>
</dbReference>
<name>A0A0A8UUR0_LEGHA</name>
<organism evidence="1 2">
    <name type="scientific">Legionella hackeliae</name>
    <dbReference type="NCBI Taxonomy" id="449"/>
    <lineage>
        <taxon>Bacteria</taxon>
        <taxon>Pseudomonadati</taxon>
        <taxon>Pseudomonadota</taxon>
        <taxon>Gammaproteobacteria</taxon>
        <taxon>Legionellales</taxon>
        <taxon>Legionellaceae</taxon>
        <taxon>Legionella</taxon>
    </lineage>
</organism>
<gene>
    <name evidence="1" type="ORF">LHA_1789</name>
</gene>
<evidence type="ECO:0000313" key="2">
    <source>
        <dbReference type="Proteomes" id="UP000032803"/>
    </source>
</evidence>
<dbReference type="HOGENOM" id="CLU_3169692_0_0_6"/>
<reference evidence="2" key="1">
    <citation type="submission" date="2014-09" db="EMBL/GenBank/DDBJ databases">
        <authorList>
            <person name="Gomez-Valero L."/>
        </authorList>
    </citation>
    <scope>NUCLEOTIDE SEQUENCE [LARGE SCALE GENOMIC DNA]</scope>
    <source>
        <strain evidence="2">ATCC35250</strain>
    </source>
</reference>
<dbReference type="KEGG" id="lha:LHA_1789"/>
<sequence>MLAVAQAAILDLTVAPKCLTVCFSVKIMQFMVPTMCQITTQAMDVSV</sequence>
<accession>A0A0A8UUR0</accession>
<dbReference type="Proteomes" id="UP000032803">
    <property type="component" value="Chromosome I"/>
</dbReference>
<protein>
    <submittedName>
        <fullName evidence="1">Uncharacterized protein</fullName>
    </submittedName>
</protein>